<dbReference type="EMBL" id="DS817992">
    <property type="protein sequence ID" value="EEC11513.1"/>
    <property type="molecule type" value="Genomic_DNA"/>
</dbReference>
<dbReference type="GO" id="GO:0016020">
    <property type="term" value="C:membrane"/>
    <property type="evidence" value="ECO:0007669"/>
    <property type="project" value="InterPro"/>
</dbReference>
<feature type="non-terminal residue" evidence="2">
    <location>
        <position position="172"/>
    </location>
</feature>
<dbReference type="Gene3D" id="2.60.120.200">
    <property type="match status" value="2"/>
</dbReference>
<dbReference type="VEuPathDB" id="VectorBase:ISCW008500"/>
<dbReference type="Pfam" id="PF00629">
    <property type="entry name" value="MAM"/>
    <property type="match status" value="1"/>
</dbReference>
<dbReference type="PROSITE" id="PS50060">
    <property type="entry name" value="MAM_2"/>
    <property type="match status" value="2"/>
</dbReference>
<dbReference type="HOGENOM" id="CLU_1559135_0_0_1"/>
<dbReference type="EMBL" id="ABJB010310011">
    <property type="status" value="NOT_ANNOTATED_CDS"/>
    <property type="molecule type" value="Genomic_DNA"/>
</dbReference>
<sequence>PYMFIRNPWAVEASGHLVSKKVEASGPNGRCFSFWYNMRHPNSGTLNLYLRTADNSSDLIWTRSGPQGRAWLRGYADTFSDTLGNAVFTGSTSGNSHAAVAVDDVVIDPYGCPAGSCQFEEDFCNWRNFGTNSNTMRWYRNSGPTMSAGGPSVDHTLKTEKGKSFNAWEPIT</sequence>
<keyword evidence="4" id="KW-1185">Reference proteome</keyword>
<dbReference type="VEuPathDB" id="VectorBase:ISCI008500"/>
<dbReference type="SUPFAM" id="SSF49899">
    <property type="entry name" value="Concanavalin A-like lectins/glucanases"/>
    <property type="match status" value="2"/>
</dbReference>
<evidence type="ECO:0000313" key="2">
    <source>
        <dbReference type="EMBL" id="EEC11513.1"/>
    </source>
</evidence>
<gene>
    <name evidence="2" type="ORF">IscW_ISCW008500</name>
</gene>
<dbReference type="EMBL" id="ABJB010519219">
    <property type="status" value="NOT_ANNOTATED_CDS"/>
    <property type="molecule type" value="Genomic_DNA"/>
</dbReference>
<dbReference type="PaxDb" id="6945-B7PY41"/>
<dbReference type="Proteomes" id="UP000001555">
    <property type="component" value="Unassembled WGS sequence"/>
</dbReference>
<feature type="domain" description="MAM" evidence="1">
    <location>
        <begin position="1"/>
        <end position="114"/>
    </location>
</feature>
<reference evidence="2 4" key="1">
    <citation type="submission" date="2008-03" db="EMBL/GenBank/DDBJ databases">
        <title>Annotation of Ixodes scapularis.</title>
        <authorList>
            <consortium name="Ixodes scapularis Genome Project Consortium"/>
            <person name="Caler E."/>
            <person name="Hannick L.I."/>
            <person name="Bidwell S."/>
            <person name="Joardar V."/>
            <person name="Thiagarajan M."/>
            <person name="Amedeo P."/>
            <person name="Galinsky K.J."/>
            <person name="Schobel S."/>
            <person name="Inman J."/>
            <person name="Hostetler J."/>
            <person name="Miller J."/>
            <person name="Hammond M."/>
            <person name="Megy K."/>
            <person name="Lawson D."/>
            <person name="Kodira C."/>
            <person name="Sutton G."/>
            <person name="Meyer J."/>
            <person name="Hill C.A."/>
            <person name="Birren B."/>
            <person name="Nene V."/>
            <person name="Collins F."/>
            <person name="Alarcon-Chaidez F."/>
            <person name="Wikel S."/>
            <person name="Strausberg R."/>
        </authorList>
    </citation>
    <scope>NUCLEOTIDE SEQUENCE [LARGE SCALE GENOMIC DNA]</scope>
    <source>
        <strain evidence="4">Wikel</strain>
        <strain evidence="2">Wikel colony</strain>
    </source>
</reference>
<evidence type="ECO:0000313" key="3">
    <source>
        <dbReference type="EnsemblMetazoa" id="ISCW008500-PA"/>
    </source>
</evidence>
<dbReference type="PANTHER" id="PTHR23282">
    <property type="entry name" value="APICAL ENDOSOMAL GLYCOPROTEIN PRECURSOR"/>
    <property type="match status" value="1"/>
</dbReference>
<protein>
    <submittedName>
        <fullName evidence="2">Apical endosomal glycoprotein, putative</fullName>
    </submittedName>
</protein>
<dbReference type="InterPro" id="IPR000998">
    <property type="entry name" value="MAM_dom"/>
</dbReference>
<accession>B7PY41</accession>
<dbReference type="EnsemblMetazoa" id="ISCW008500-RA">
    <property type="protein sequence ID" value="ISCW008500-PA"/>
    <property type="gene ID" value="ISCW008500"/>
</dbReference>
<name>B7PY41_IXOSC</name>
<organism>
    <name type="scientific">Ixodes scapularis</name>
    <name type="common">Black-legged tick</name>
    <name type="synonym">Deer tick</name>
    <dbReference type="NCBI Taxonomy" id="6945"/>
    <lineage>
        <taxon>Eukaryota</taxon>
        <taxon>Metazoa</taxon>
        <taxon>Ecdysozoa</taxon>
        <taxon>Arthropoda</taxon>
        <taxon>Chelicerata</taxon>
        <taxon>Arachnida</taxon>
        <taxon>Acari</taxon>
        <taxon>Parasitiformes</taxon>
        <taxon>Ixodida</taxon>
        <taxon>Ixodoidea</taxon>
        <taxon>Ixodidae</taxon>
        <taxon>Ixodinae</taxon>
        <taxon>Ixodes</taxon>
    </lineage>
</organism>
<feature type="non-terminal residue" evidence="2">
    <location>
        <position position="1"/>
    </location>
</feature>
<dbReference type="InParanoid" id="B7PY41"/>
<feature type="domain" description="MAM" evidence="1">
    <location>
        <begin position="115"/>
        <end position="162"/>
    </location>
</feature>
<dbReference type="InterPro" id="IPR051560">
    <property type="entry name" value="MAM_domain-containing"/>
</dbReference>
<evidence type="ECO:0000313" key="4">
    <source>
        <dbReference type="Proteomes" id="UP000001555"/>
    </source>
</evidence>
<dbReference type="AlphaFoldDB" id="B7PY41"/>
<dbReference type="PANTHER" id="PTHR23282:SF101">
    <property type="entry name" value="MAM DOMAIN-CONTAINING PROTEIN"/>
    <property type="match status" value="1"/>
</dbReference>
<reference evidence="3" key="2">
    <citation type="submission" date="2020-05" db="UniProtKB">
        <authorList>
            <consortium name="EnsemblMetazoa"/>
        </authorList>
    </citation>
    <scope>IDENTIFICATION</scope>
    <source>
        <strain evidence="3">wikel</strain>
    </source>
</reference>
<evidence type="ECO:0000259" key="1">
    <source>
        <dbReference type="PROSITE" id="PS50060"/>
    </source>
</evidence>
<dbReference type="InterPro" id="IPR013320">
    <property type="entry name" value="ConA-like_dom_sf"/>
</dbReference>
<proteinExistence type="predicted"/>